<gene>
    <name evidence="1" type="ORF">V6N11_022271</name>
</gene>
<protein>
    <submittedName>
        <fullName evidence="1">Uncharacterized protein</fullName>
    </submittedName>
</protein>
<comment type="caution">
    <text evidence="1">The sequence shown here is derived from an EMBL/GenBank/DDBJ whole genome shotgun (WGS) entry which is preliminary data.</text>
</comment>
<name>A0ABR2TJF5_9ROSI</name>
<sequence>MNPSAANPLVQGAEKLWRNVHVLCNAAVTSENPADNVSVIDRRVVEDRMGDNVDSLNGSGYGARDQSENLVGVSGGSSLSPPSVVEARSSSMVPEMSPARSISSLMADTPVPHETLTQATLQEVPITTEADIQPMLQDVPITLTSESSRTDTEAGRKVKALSKIMEKLESVEESGGDGSCRHRARQQRYATIFKK</sequence>
<organism evidence="1 2">
    <name type="scientific">Hibiscus sabdariffa</name>
    <name type="common">roselle</name>
    <dbReference type="NCBI Taxonomy" id="183260"/>
    <lineage>
        <taxon>Eukaryota</taxon>
        <taxon>Viridiplantae</taxon>
        <taxon>Streptophyta</taxon>
        <taxon>Embryophyta</taxon>
        <taxon>Tracheophyta</taxon>
        <taxon>Spermatophyta</taxon>
        <taxon>Magnoliopsida</taxon>
        <taxon>eudicotyledons</taxon>
        <taxon>Gunneridae</taxon>
        <taxon>Pentapetalae</taxon>
        <taxon>rosids</taxon>
        <taxon>malvids</taxon>
        <taxon>Malvales</taxon>
        <taxon>Malvaceae</taxon>
        <taxon>Malvoideae</taxon>
        <taxon>Hibiscus</taxon>
    </lineage>
</organism>
<dbReference type="Proteomes" id="UP001396334">
    <property type="component" value="Unassembled WGS sequence"/>
</dbReference>
<evidence type="ECO:0000313" key="1">
    <source>
        <dbReference type="EMBL" id="KAK9037359.1"/>
    </source>
</evidence>
<dbReference type="EMBL" id="JBBPBN010000005">
    <property type="protein sequence ID" value="KAK9037359.1"/>
    <property type="molecule type" value="Genomic_DNA"/>
</dbReference>
<keyword evidence="2" id="KW-1185">Reference proteome</keyword>
<accession>A0ABR2TJF5</accession>
<reference evidence="1 2" key="1">
    <citation type="journal article" date="2024" name="G3 (Bethesda)">
        <title>Genome assembly of Hibiscus sabdariffa L. provides insights into metabolisms of medicinal natural products.</title>
        <authorList>
            <person name="Kim T."/>
        </authorList>
    </citation>
    <scope>NUCLEOTIDE SEQUENCE [LARGE SCALE GENOMIC DNA]</scope>
    <source>
        <strain evidence="1">TK-2024</strain>
        <tissue evidence="1">Old leaves</tissue>
    </source>
</reference>
<proteinExistence type="predicted"/>
<evidence type="ECO:0000313" key="2">
    <source>
        <dbReference type="Proteomes" id="UP001396334"/>
    </source>
</evidence>